<dbReference type="InterPro" id="IPR012337">
    <property type="entry name" value="RNaseH-like_sf"/>
</dbReference>
<sequence>MLGGRQFGSLVPERGLRKGDPLSPYLFLLCTESFSSLLQQAENEGRIQGVSICRGAPQISHLLFADDTLIFTQASAAGSRAIQDSIADDLGVRVENKIELNLGLPSRVAHSKRELFATIRDRVWSRITGWNEKLLSQAGKAVLIKSIIQAIPTYAMGCFKLPVTLLKEIHGMIANFWWNNRRKNKVHWISFDKLCASKLHGGLGFRQLHFFNLAMLAKQLWRIMRHPDKLLSRVLRARYFPQGTVFYAPLGCRPSFTWRSLHAAQGLFRAGCRWHVGNGSLIRDLVDQSTGDWDSATVSSIFWPIDAELILNIPFSRLGAEDLVVWHYTNNGLFSVRSAYHLALAMEFRPYSSNSREAEQQWWRRMWQMRLPGKVKVFVWRAALNALPTSLNLLKRIPGTSSVCPFCHEGRKMLFMHLLTVLSPGKYGNVDSSALKSCRTSLCWAPPPLGSVKINFDGPLFDHGTELGFRVIARDSAGACIAWLSRRVAGRATSELVEAMVAREAVLLAVRHGWQSILIERDCAVLISKLRTAERDCSLVGPVTEDILTLATAFSACHFLFVKRECNSVAHALAKSASGFAEGGTNIPSAVANPVALDLMS</sequence>
<dbReference type="Pfam" id="PF13456">
    <property type="entry name" value="RVT_3"/>
    <property type="match status" value="1"/>
</dbReference>
<dbReference type="CDD" id="cd06222">
    <property type="entry name" value="RNase_H_like"/>
    <property type="match status" value="1"/>
</dbReference>
<name>A0AAW2XLC5_9LAMI</name>
<dbReference type="GO" id="GO:0004523">
    <property type="term" value="F:RNA-DNA hybrid ribonuclease activity"/>
    <property type="evidence" value="ECO:0007669"/>
    <property type="project" value="InterPro"/>
</dbReference>
<dbReference type="SUPFAM" id="SSF53098">
    <property type="entry name" value="Ribonuclease H-like"/>
    <property type="match status" value="1"/>
</dbReference>
<protein>
    <submittedName>
        <fullName evidence="3">Ribonuclease H protein</fullName>
    </submittedName>
</protein>
<reference evidence="3" key="1">
    <citation type="submission" date="2020-06" db="EMBL/GenBank/DDBJ databases">
        <authorList>
            <person name="Li T."/>
            <person name="Hu X."/>
            <person name="Zhang T."/>
            <person name="Song X."/>
            <person name="Zhang H."/>
            <person name="Dai N."/>
            <person name="Sheng W."/>
            <person name="Hou X."/>
            <person name="Wei L."/>
        </authorList>
    </citation>
    <scope>NUCLEOTIDE SEQUENCE</scope>
    <source>
        <strain evidence="3">KEN1</strain>
        <tissue evidence="3">Leaf</tissue>
    </source>
</reference>
<dbReference type="InterPro" id="IPR002156">
    <property type="entry name" value="RNaseH_domain"/>
</dbReference>
<feature type="domain" description="RNase H type-1" evidence="1">
    <location>
        <begin position="455"/>
        <end position="577"/>
    </location>
</feature>
<accession>A0AAW2XLC5</accession>
<dbReference type="InterPro" id="IPR026960">
    <property type="entry name" value="RVT-Znf"/>
</dbReference>
<dbReference type="Pfam" id="PF13966">
    <property type="entry name" value="zf-RVT"/>
    <property type="match status" value="1"/>
</dbReference>
<gene>
    <name evidence="3" type="ORF">Slati_0798500</name>
</gene>
<feature type="domain" description="Reverse transcriptase zinc-binding" evidence="2">
    <location>
        <begin position="334"/>
        <end position="411"/>
    </location>
</feature>
<dbReference type="InterPro" id="IPR036397">
    <property type="entry name" value="RNaseH_sf"/>
</dbReference>
<organism evidence="3">
    <name type="scientific">Sesamum latifolium</name>
    <dbReference type="NCBI Taxonomy" id="2727402"/>
    <lineage>
        <taxon>Eukaryota</taxon>
        <taxon>Viridiplantae</taxon>
        <taxon>Streptophyta</taxon>
        <taxon>Embryophyta</taxon>
        <taxon>Tracheophyta</taxon>
        <taxon>Spermatophyta</taxon>
        <taxon>Magnoliopsida</taxon>
        <taxon>eudicotyledons</taxon>
        <taxon>Gunneridae</taxon>
        <taxon>Pentapetalae</taxon>
        <taxon>asterids</taxon>
        <taxon>lamiids</taxon>
        <taxon>Lamiales</taxon>
        <taxon>Pedaliaceae</taxon>
        <taxon>Sesamum</taxon>
    </lineage>
</organism>
<dbReference type="PANTHER" id="PTHR33116">
    <property type="entry name" value="REVERSE TRANSCRIPTASE ZINC-BINDING DOMAIN-CONTAINING PROTEIN-RELATED-RELATED"/>
    <property type="match status" value="1"/>
</dbReference>
<dbReference type="PANTHER" id="PTHR33116:SF86">
    <property type="entry name" value="REVERSE TRANSCRIPTASE DOMAIN-CONTAINING PROTEIN"/>
    <property type="match status" value="1"/>
</dbReference>
<reference evidence="3" key="2">
    <citation type="journal article" date="2024" name="Plant">
        <title>Genomic evolution and insights into agronomic trait innovations of Sesamum species.</title>
        <authorList>
            <person name="Miao H."/>
            <person name="Wang L."/>
            <person name="Qu L."/>
            <person name="Liu H."/>
            <person name="Sun Y."/>
            <person name="Le M."/>
            <person name="Wang Q."/>
            <person name="Wei S."/>
            <person name="Zheng Y."/>
            <person name="Lin W."/>
            <person name="Duan Y."/>
            <person name="Cao H."/>
            <person name="Xiong S."/>
            <person name="Wang X."/>
            <person name="Wei L."/>
            <person name="Li C."/>
            <person name="Ma Q."/>
            <person name="Ju M."/>
            <person name="Zhao R."/>
            <person name="Li G."/>
            <person name="Mu C."/>
            <person name="Tian Q."/>
            <person name="Mei H."/>
            <person name="Zhang T."/>
            <person name="Gao T."/>
            <person name="Zhang H."/>
        </authorList>
    </citation>
    <scope>NUCLEOTIDE SEQUENCE</scope>
    <source>
        <strain evidence="3">KEN1</strain>
    </source>
</reference>
<dbReference type="EMBL" id="JACGWN010000003">
    <property type="protein sequence ID" value="KAL0454593.1"/>
    <property type="molecule type" value="Genomic_DNA"/>
</dbReference>
<comment type="caution">
    <text evidence="3">The sequence shown here is derived from an EMBL/GenBank/DDBJ whole genome shotgun (WGS) entry which is preliminary data.</text>
</comment>
<dbReference type="GO" id="GO:0003676">
    <property type="term" value="F:nucleic acid binding"/>
    <property type="evidence" value="ECO:0007669"/>
    <property type="project" value="InterPro"/>
</dbReference>
<evidence type="ECO:0000259" key="1">
    <source>
        <dbReference type="Pfam" id="PF13456"/>
    </source>
</evidence>
<dbReference type="Gene3D" id="3.30.420.10">
    <property type="entry name" value="Ribonuclease H-like superfamily/Ribonuclease H"/>
    <property type="match status" value="1"/>
</dbReference>
<evidence type="ECO:0000313" key="3">
    <source>
        <dbReference type="EMBL" id="KAL0454593.1"/>
    </source>
</evidence>
<dbReference type="InterPro" id="IPR044730">
    <property type="entry name" value="RNase_H-like_dom_plant"/>
</dbReference>
<evidence type="ECO:0000259" key="2">
    <source>
        <dbReference type="Pfam" id="PF13966"/>
    </source>
</evidence>
<dbReference type="AlphaFoldDB" id="A0AAW2XLC5"/>
<proteinExistence type="predicted"/>